<feature type="region of interest" description="Disordered" evidence="3">
    <location>
        <begin position="43"/>
        <end position="63"/>
    </location>
</feature>
<dbReference type="Proteomes" id="UP000033428">
    <property type="component" value="Unassembled WGS sequence"/>
</dbReference>
<dbReference type="Pfam" id="PF13174">
    <property type="entry name" value="TPR_6"/>
    <property type="match status" value="3"/>
</dbReference>
<dbReference type="SUPFAM" id="SSF48452">
    <property type="entry name" value="TPR-like"/>
    <property type="match status" value="5"/>
</dbReference>
<accession>A0A0F0CJ90</accession>
<dbReference type="EMBL" id="JYNY01000627">
    <property type="protein sequence ID" value="KJJ83277.1"/>
    <property type="molecule type" value="Genomic_DNA"/>
</dbReference>
<dbReference type="PROSITE" id="PS50005">
    <property type="entry name" value="TPR"/>
    <property type="match status" value="1"/>
</dbReference>
<dbReference type="Pfam" id="PF13432">
    <property type="entry name" value="TPR_16"/>
    <property type="match status" value="1"/>
</dbReference>
<dbReference type="SMART" id="SM00028">
    <property type="entry name" value="TPR"/>
    <property type="match status" value="12"/>
</dbReference>
<dbReference type="InterPro" id="IPR011990">
    <property type="entry name" value="TPR-like_helical_dom_sf"/>
</dbReference>
<feature type="repeat" description="TPR" evidence="2">
    <location>
        <begin position="179"/>
        <end position="212"/>
    </location>
</feature>
<comment type="caution">
    <text evidence="5">The sequence shown here is derived from an EMBL/GenBank/DDBJ whole genome shotgun (WGS) entry which is preliminary data.</text>
</comment>
<sequence length="818" mass="93205">MSKKIIIILFLIFNSGNIYLYGENPDSLALSDAQNADSVNVNVPEDETKETLPGAEESIPKQEEFSQEKEEFEFANGLLSRGMYGMAHDAYKKFIDTYPESSFAMAAYIRLGESSFFDKKYEAAKDIFQNFLAKYPSSESTLEAQFRLAESCFFLKDYDTAKEYFIRLKEPATPVSLREASLYYLGTIYFKENSNNNAVEIFEAFLKEFPSSEYAPYSALTLGNIHIKSGDTTNAVRAYQEALNTTNVSLASQANFKIAEAYYLAGNYTESEKFYKKIAVSDNAGDNTITEKAIAGLVASLFNAEEYEKVIQITQELLPKVTTPGIKSTVEFILANSLLYTNKFNDAIKAYDSINKQYPDTDIAKKSAVNSAWAFYKTGDYTTTLARANDLSASYPTFRDEAVFLKAKTLLSMKDKNGALAAYNEISENYKNSKFYKEALYEIGTINDTPDTQDTAHKYYNMFIDAYPSDDRSPVLLFKMTQNELAVERYKQALEYCEKFLSQYPSNSLKENILYQKGAIHIKTQNYSELITTYELLLKDFPNSDVKDYVFFWVAQAYQNRQEWDKAINFYSEIMVYPKERLHGQALDSKAYCFFMKGDFKSAIDILYNLAIQKQNFSMAESSFKWLINELFKIDDYDRLLKILDIFEKKYPESDKDGSIAYIYGESLSAKGEYDKALIIFTKGTRKNAEHPYIERLYLGAARCAIAKKEYPSALDYLSKTIEVHKDTATAMEARFEIGNVHFEMGQYEEAGKAYMMAGILYDDKELSPAALFKSGEAYEKAGMTDKAKDAFLEITKKYPESQYKNKADEKLGGTKVE</sequence>
<dbReference type="PANTHER" id="PTHR12558:SF13">
    <property type="entry name" value="CELL DIVISION CYCLE PROTEIN 27 HOMOLOG"/>
    <property type="match status" value="1"/>
</dbReference>
<protein>
    <recommendedName>
        <fullName evidence="4">Outer membrane lipoprotein BamD-like domain-containing protein</fullName>
    </recommendedName>
</protein>
<keyword evidence="6" id="KW-1185">Reference proteome</keyword>
<dbReference type="InterPro" id="IPR039565">
    <property type="entry name" value="BamD-like"/>
</dbReference>
<dbReference type="Pfam" id="PF13181">
    <property type="entry name" value="TPR_8"/>
    <property type="match status" value="2"/>
</dbReference>
<reference evidence="5 6" key="1">
    <citation type="submission" date="2015-02" db="EMBL/GenBank/DDBJ databases">
        <title>Single-cell genomics of uncultivated deep-branching MTB reveals a conserved set of magnetosome genes.</title>
        <authorList>
            <person name="Kolinko S."/>
            <person name="Richter M."/>
            <person name="Glockner F.O."/>
            <person name="Brachmann A."/>
            <person name="Schuler D."/>
        </authorList>
    </citation>
    <scope>NUCLEOTIDE SEQUENCE [LARGE SCALE GENOMIC DNA]</scope>
    <source>
        <strain evidence="5">SKK-01</strain>
    </source>
</reference>
<dbReference type="PANTHER" id="PTHR12558">
    <property type="entry name" value="CELL DIVISION CYCLE 16,23,27"/>
    <property type="match status" value="1"/>
</dbReference>
<evidence type="ECO:0000256" key="2">
    <source>
        <dbReference type="PROSITE-ProRule" id="PRU00339"/>
    </source>
</evidence>
<organism evidence="5 6">
    <name type="scientific">Candidatus Omnitrophus magneticus</name>
    <dbReference type="NCBI Taxonomy" id="1609969"/>
    <lineage>
        <taxon>Bacteria</taxon>
        <taxon>Pseudomonadati</taxon>
        <taxon>Candidatus Omnitrophota</taxon>
        <taxon>Candidatus Omnitrophus</taxon>
    </lineage>
</organism>
<gene>
    <name evidence="5" type="ORF">OMAG_002852</name>
</gene>
<evidence type="ECO:0000256" key="1">
    <source>
        <dbReference type="ARBA" id="ARBA00022729"/>
    </source>
</evidence>
<dbReference type="Pfam" id="PF13525">
    <property type="entry name" value="YfiO"/>
    <property type="match status" value="1"/>
</dbReference>
<evidence type="ECO:0000259" key="4">
    <source>
        <dbReference type="Pfam" id="PF13525"/>
    </source>
</evidence>
<dbReference type="Gene3D" id="1.25.40.10">
    <property type="entry name" value="Tetratricopeptide repeat domain"/>
    <property type="match status" value="6"/>
</dbReference>
<keyword evidence="2" id="KW-0802">TPR repeat</keyword>
<evidence type="ECO:0000313" key="6">
    <source>
        <dbReference type="Proteomes" id="UP000033428"/>
    </source>
</evidence>
<evidence type="ECO:0000256" key="3">
    <source>
        <dbReference type="SAM" id="MobiDB-lite"/>
    </source>
</evidence>
<evidence type="ECO:0000313" key="5">
    <source>
        <dbReference type="EMBL" id="KJJ83277.1"/>
    </source>
</evidence>
<proteinExistence type="predicted"/>
<name>A0A0F0CJ90_9BACT</name>
<dbReference type="AlphaFoldDB" id="A0A0F0CJ90"/>
<keyword evidence="1" id="KW-0732">Signal</keyword>
<dbReference type="InterPro" id="IPR019734">
    <property type="entry name" value="TPR_rpt"/>
</dbReference>
<feature type="domain" description="Outer membrane lipoprotein BamD-like" evidence="4">
    <location>
        <begin position="337"/>
        <end position="448"/>
    </location>
</feature>